<evidence type="ECO:0000313" key="1">
    <source>
        <dbReference type="EMBL" id="MEA8802422.1"/>
    </source>
</evidence>
<sequence>MAALQCGNFYLKSGDDGWMRVNGVKAESQKITFLKAKEDYDNVKIQIMLPDKNTGRWLGMDYIRRNGKPILNVEAVRMNMDEPRVFGTYDCVKVK</sequence>
<dbReference type="Proteomes" id="UP001303386">
    <property type="component" value="Unassembled WGS sequence"/>
</dbReference>
<gene>
    <name evidence="1" type="ORF">PZT46_24730</name>
</gene>
<evidence type="ECO:0000313" key="2">
    <source>
        <dbReference type="Proteomes" id="UP001303386"/>
    </source>
</evidence>
<dbReference type="AlphaFoldDB" id="A0AAW9LWV9"/>
<comment type="caution">
    <text evidence="1">The sequence shown here is derived from an EMBL/GenBank/DDBJ whole genome shotgun (WGS) entry which is preliminary data.</text>
</comment>
<organism evidence="1 2">
    <name type="scientific">Klebsiella aerogenes</name>
    <name type="common">Enterobacter aerogenes</name>
    <dbReference type="NCBI Taxonomy" id="548"/>
    <lineage>
        <taxon>Bacteria</taxon>
        <taxon>Pseudomonadati</taxon>
        <taxon>Pseudomonadota</taxon>
        <taxon>Gammaproteobacteria</taxon>
        <taxon>Enterobacterales</taxon>
        <taxon>Enterobacteriaceae</taxon>
        <taxon>Klebsiella/Raoultella group</taxon>
        <taxon>Klebsiella</taxon>
    </lineage>
</organism>
<name>A0AAW9LWV9_KLEAE</name>
<reference evidence="1" key="1">
    <citation type="journal article" date="2023" name="J. Hosp. Infect.">
        <title>Cross-contamination of carbapenem-resistant Gram-negative bacteria between patients and hospital environment in the first year of a newly built surgical ward.</title>
        <authorList>
            <person name="Boutin S."/>
            <person name="Scherrer M."/>
            <person name="Spath I."/>
            <person name="Kocer K."/>
            <person name="Heeg K."/>
            <person name="Nurjadi D."/>
        </authorList>
    </citation>
    <scope>NUCLEOTIDE SEQUENCE</scope>
    <source>
        <strain evidence="1">KE10384</strain>
    </source>
</reference>
<proteinExistence type="predicted"/>
<accession>A0AAW9LWV9</accession>
<protein>
    <submittedName>
        <fullName evidence="1">Uncharacterized protein</fullName>
    </submittedName>
</protein>
<dbReference type="EMBL" id="JARELW010000016">
    <property type="protein sequence ID" value="MEA8802422.1"/>
    <property type="molecule type" value="Genomic_DNA"/>
</dbReference>
<dbReference type="RefSeq" id="WP_047061860.1">
    <property type="nucleotide sequence ID" value="NZ_JAFHRL010000008.1"/>
</dbReference>